<keyword evidence="6" id="KW-0406">Ion transport</keyword>
<dbReference type="GO" id="GO:0004931">
    <property type="term" value="F:extracellularly ATP-gated monoatomic cation channel activity"/>
    <property type="evidence" value="ECO:0007669"/>
    <property type="project" value="InterPro"/>
</dbReference>
<dbReference type="PANTHER" id="PTHR10125">
    <property type="entry name" value="P2X PURINOCEPTOR"/>
    <property type="match status" value="1"/>
</dbReference>
<dbReference type="Pfam" id="PF00864">
    <property type="entry name" value="P2X_receptor"/>
    <property type="match status" value="2"/>
</dbReference>
<evidence type="ECO:0000313" key="12">
    <source>
        <dbReference type="EMBL" id="CAF0998587.1"/>
    </source>
</evidence>
<evidence type="ECO:0000256" key="11">
    <source>
        <dbReference type="SAM" id="SignalP"/>
    </source>
</evidence>
<gene>
    <name evidence="12" type="ORF">VCS650_LOCUS14598</name>
</gene>
<dbReference type="Gene3D" id="2.60.490.10">
    <property type="entry name" value="atp-gated p2x4 ion channel domain"/>
    <property type="match status" value="2"/>
</dbReference>
<dbReference type="InterPro" id="IPR027309">
    <property type="entry name" value="P2X_extracellular_dom_sf"/>
</dbReference>
<feature type="chain" id="PRO_5032707975" description="ATP receptor" evidence="11">
    <location>
        <begin position="21"/>
        <end position="649"/>
    </location>
</feature>
<dbReference type="NCBIfam" id="TIGR00863">
    <property type="entry name" value="P2X"/>
    <property type="match status" value="1"/>
</dbReference>
<evidence type="ECO:0008006" key="14">
    <source>
        <dbReference type="Google" id="ProtNLM"/>
    </source>
</evidence>
<keyword evidence="8" id="KW-1071">Ligand-gated ion channel</keyword>
<dbReference type="GO" id="GO:0005886">
    <property type="term" value="C:plasma membrane"/>
    <property type="evidence" value="ECO:0007669"/>
    <property type="project" value="InterPro"/>
</dbReference>
<dbReference type="EMBL" id="CAJNON010000123">
    <property type="protein sequence ID" value="CAF0998587.1"/>
    <property type="molecule type" value="Genomic_DNA"/>
</dbReference>
<proteinExistence type="inferred from homology"/>
<keyword evidence="9" id="KW-0407">Ion channel</keyword>
<feature type="signal peptide" evidence="11">
    <location>
        <begin position="1"/>
        <end position="20"/>
    </location>
</feature>
<dbReference type="GO" id="GO:0012505">
    <property type="term" value="C:endomembrane system"/>
    <property type="evidence" value="ECO:0007669"/>
    <property type="project" value="UniProtKB-SubCell"/>
</dbReference>
<sequence>MYRLIQLLILIFGIAYLVIHKKGYQEIDTSIISSVILKVKGLGFRQTDDNHTLVIDGADYIVPPQENNALFLMTNFIRTHQREKRCEESPFDQKTACPDNAYCQTTKNYRRANGKWTGRCLFRNDSSANRSRSPLGRCELEGWCPIENDVYLPEPIRDALNFTIYVKNFIEFPRFKVIRKNFQLDVNYLRSCNYDSVTHKTCPVFRVGTLLDIVESNPTEQHYMLKSGAVIRVKIDWNCNLDKSLDFCLPEYSFTRLDAADKEQSFAHGFNFRLSSLSLLLALMYRLIQLLILIFGIAYLVIHKKGYQEIDTSIISSTILRVKGLGSIQTDDNHTLVIDGADYTVPPQENNALFLMTNFIRTNQQDKRCEESPSLKIAACKNDTHCELNKNSEKANGKWTGRCLFRNDTSANSSRSELGRCELEGWCPVENDYYISEPTHDALNFTIYVKNFIEFPRFKVIRKNFQFNTSYLRYCNYDSVTHKTCPMFRVGTLLDIVESNRTEQYYMLKLGAVIRVKIDWNCNLDKSLDFCLPEYSFTRLDAADKEQSFAHGFNFRFASYWKHQNRSYRTLTKAYGLRFIISVSGYAGRFDLMTLALNIGSLVGILGLVSGYAGRFDLMTLALNIGSLVGILGLVKFICDCIALYVHPQ</sequence>
<dbReference type="Proteomes" id="UP000663891">
    <property type="component" value="Unassembled WGS sequence"/>
</dbReference>
<evidence type="ECO:0000256" key="5">
    <source>
        <dbReference type="ARBA" id="ARBA00022989"/>
    </source>
</evidence>
<comment type="subcellular location">
    <subcellularLocation>
        <location evidence="1">Endomembrane system</location>
    </subcellularLocation>
</comment>
<feature type="transmembrane region" description="Helical" evidence="10">
    <location>
        <begin position="592"/>
        <end position="613"/>
    </location>
</feature>
<dbReference type="GO" id="GO:0098794">
    <property type="term" value="C:postsynapse"/>
    <property type="evidence" value="ECO:0007669"/>
    <property type="project" value="GOC"/>
</dbReference>
<keyword evidence="4 10" id="KW-0812">Transmembrane</keyword>
<dbReference type="GO" id="GO:0033198">
    <property type="term" value="P:response to ATP"/>
    <property type="evidence" value="ECO:0007669"/>
    <property type="project" value="InterPro"/>
</dbReference>
<evidence type="ECO:0000256" key="7">
    <source>
        <dbReference type="ARBA" id="ARBA00023136"/>
    </source>
</evidence>
<evidence type="ECO:0000256" key="9">
    <source>
        <dbReference type="ARBA" id="ARBA00023303"/>
    </source>
</evidence>
<evidence type="ECO:0000313" key="13">
    <source>
        <dbReference type="Proteomes" id="UP000663891"/>
    </source>
</evidence>
<dbReference type="AlphaFoldDB" id="A0A814GMS6"/>
<protein>
    <recommendedName>
        <fullName evidence="14">ATP receptor</fullName>
    </recommendedName>
</protein>
<dbReference type="PANTHER" id="PTHR10125:SF31">
    <property type="entry name" value="P2X RECEPTOR E"/>
    <property type="match status" value="1"/>
</dbReference>
<accession>A0A814GMS6</accession>
<dbReference type="PRINTS" id="PR01307">
    <property type="entry name" value="P2XRECEPTOR"/>
</dbReference>
<comment type="similarity">
    <text evidence="2">Belongs to the P2X receptor family.</text>
</comment>
<dbReference type="InterPro" id="IPR059116">
    <property type="entry name" value="P2X_receptor"/>
</dbReference>
<keyword evidence="3" id="KW-0813">Transport</keyword>
<evidence type="ECO:0000256" key="10">
    <source>
        <dbReference type="SAM" id="Phobius"/>
    </source>
</evidence>
<dbReference type="Gene3D" id="1.10.287.940">
    <property type="entry name" value="atp-gated p2x4 ion channel"/>
    <property type="match status" value="3"/>
</dbReference>
<evidence type="ECO:0000256" key="3">
    <source>
        <dbReference type="ARBA" id="ARBA00022448"/>
    </source>
</evidence>
<reference evidence="12" key="1">
    <citation type="submission" date="2021-02" db="EMBL/GenBank/DDBJ databases">
        <authorList>
            <person name="Nowell W R."/>
        </authorList>
    </citation>
    <scope>NUCLEOTIDE SEQUENCE</scope>
</reference>
<comment type="caution">
    <text evidence="12">The sequence shown here is derived from an EMBL/GenBank/DDBJ whole genome shotgun (WGS) entry which is preliminary data.</text>
</comment>
<evidence type="ECO:0000256" key="8">
    <source>
        <dbReference type="ARBA" id="ARBA00023286"/>
    </source>
</evidence>
<evidence type="ECO:0000256" key="1">
    <source>
        <dbReference type="ARBA" id="ARBA00004308"/>
    </source>
</evidence>
<feature type="transmembrane region" description="Helical" evidence="10">
    <location>
        <begin position="625"/>
        <end position="646"/>
    </location>
</feature>
<dbReference type="GO" id="GO:0070588">
    <property type="term" value="P:calcium ion transmembrane transport"/>
    <property type="evidence" value="ECO:0007669"/>
    <property type="project" value="TreeGrafter"/>
</dbReference>
<dbReference type="InterPro" id="IPR001429">
    <property type="entry name" value="P2X_purnocptor"/>
</dbReference>
<dbReference type="OrthoDB" id="494673at2759"/>
<keyword evidence="7 10" id="KW-0472">Membrane</keyword>
<keyword evidence="11" id="KW-0732">Signal</keyword>
<evidence type="ECO:0000256" key="6">
    <source>
        <dbReference type="ARBA" id="ARBA00023065"/>
    </source>
</evidence>
<name>A0A814GMS6_9BILA</name>
<organism evidence="12 13">
    <name type="scientific">Adineta steineri</name>
    <dbReference type="NCBI Taxonomy" id="433720"/>
    <lineage>
        <taxon>Eukaryota</taxon>
        <taxon>Metazoa</taxon>
        <taxon>Spiralia</taxon>
        <taxon>Gnathifera</taxon>
        <taxon>Rotifera</taxon>
        <taxon>Eurotatoria</taxon>
        <taxon>Bdelloidea</taxon>
        <taxon>Adinetida</taxon>
        <taxon>Adinetidae</taxon>
        <taxon>Adineta</taxon>
    </lineage>
</organism>
<keyword evidence="5 10" id="KW-1133">Transmembrane helix</keyword>
<evidence type="ECO:0000256" key="4">
    <source>
        <dbReference type="ARBA" id="ARBA00022692"/>
    </source>
</evidence>
<evidence type="ECO:0000256" key="2">
    <source>
        <dbReference type="ARBA" id="ARBA00009848"/>
    </source>
</evidence>
<dbReference type="GO" id="GO:0001614">
    <property type="term" value="F:purinergic nucleotide receptor activity"/>
    <property type="evidence" value="ECO:0007669"/>
    <property type="project" value="InterPro"/>
</dbReference>
<feature type="transmembrane region" description="Helical" evidence="10">
    <location>
        <begin position="279"/>
        <end position="302"/>
    </location>
</feature>